<feature type="compositionally biased region" description="Low complexity" evidence="3">
    <location>
        <begin position="22"/>
        <end position="36"/>
    </location>
</feature>
<dbReference type="GO" id="GO:0031083">
    <property type="term" value="C:BLOC-1 complex"/>
    <property type="evidence" value="ECO:0007669"/>
    <property type="project" value="InterPro"/>
</dbReference>
<dbReference type="PANTHER" id="PTHR13073:SF0">
    <property type="entry name" value="BIOGENESIS OF LYSOSOME-RELATED ORGANELLES COMPLEX 1 SUBUNIT 1"/>
    <property type="match status" value="1"/>
</dbReference>
<evidence type="ECO:0000256" key="1">
    <source>
        <dbReference type="ARBA" id="ARBA00007133"/>
    </source>
</evidence>
<comment type="similarity">
    <text evidence="1">Belongs to the BLOC1S1 family.</text>
</comment>
<feature type="compositionally biased region" description="Low complexity" evidence="3">
    <location>
        <begin position="45"/>
        <end position="108"/>
    </location>
</feature>
<dbReference type="RefSeq" id="XP_040715753.1">
    <property type="nucleotide sequence ID" value="XM_040863892.1"/>
</dbReference>
<dbReference type="InParanoid" id="A0A1Y2DYP8"/>
<feature type="region of interest" description="Disordered" evidence="3">
    <location>
        <begin position="1"/>
        <end position="112"/>
    </location>
</feature>
<comment type="caution">
    <text evidence="4">The sequence shown here is derived from an EMBL/GenBank/DDBJ whole genome shotgun (WGS) entry which is preliminary data.</text>
</comment>
<keyword evidence="5" id="KW-1185">Reference proteome</keyword>
<feature type="region of interest" description="Disordered" evidence="3">
    <location>
        <begin position="271"/>
        <end position="290"/>
    </location>
</feature>
<organism evidence="4 5">
    <name type="scientific">Pseudomassariella vexata</name>
    <dbReference type="NCBI Taxonomy" id="1141098"/>
    <lineage>
        <taxon>Eukaryota</taxon>
        <taxon>Fungi</taxon>
        <taxon>Dikarya</taxon>
        <taxon>Ascomycota</taxon>
        <taxon>Pezizomycotina</taxon>
        <taxon>Sordariomycetes</taxon>
        <taxon>Xylariomycetidae</taxon>
        <taxon>Amphisphaeriales</taxon>
        <taxon>Pseudomassariaceae</taxon>
        <taxon>Pseudomassariella</taxon>
    </lineage>
</organism>
<sequence>MSTITDAPNGAPPVAPLIASETPASRSGTASSSRSPNMTPGPSNTASPPLSSASFPAFPSLPSTTSVSRPPPSHSASHSISSPRTAAMSMSTSASPPTTATTPVSAPALNPNLPSQSTQMHIAEARAALVASMSNLLDSELQGRAALLHSNAAALAKQEKDVAKATEGLRKENDKLAKVARDAGRKIKETGNVQNWAEVLERDFLVLEETLRLVREGSDEGSEASWSGSYSGSGSGSGSGSECEGGSGRRSRTRSRRRSVVSGVEDFLARGKQDIDGGAGNEEPGMDKGKGIDEVVEDAAMDDVVGSEELDQGRGVIGYMAPPIKAGDRDVSMDADAAGEREGAFASVNDAIVASIREAMETSVDDRSAPEPGTELHLEGKGKGKGKEFATKAEAMDVDVPEASDRALGIGQPKLLKGEEALENHGVFEFTAASALPVT</sequence>
<name>A0A1Y2DYP8_9PEZI</name>
<dbReference type="STRING" id="1141098.A0A1Y2DYP8"/>
<evidence type="ECO:0000256" key="3">
    <source>
        <dbReference type="SAM" id="MobiDB-lite"/>
    </source>
</evidence>
<evidence type="ECO:0000313" key="5">
    <source>
        <dbReference type="Proteomes" id="UP000193689"/>
    </source>
</evidence>
<dbReference type="PANTHER" id="PTHR13073">
    <property type="entry name" value="BLOC-1 COMPLEX SUBUNIT 1"/>
    <property type="match status" value="1"/>
</dbReference>
<dbReference type="GO" id="GO:0016197">
    <property type="term" value="P:endosomal transport"/>
    <property type="evidence" value="ECO:0007669"/>
    <property type="project" value="TreeGrafter"/>
</dbReference>
<feature type="region of interest" description="Disordered" evidence="3">
    <location>
        <begin position="216"/>
        <end position="263"/>
    </location>
</feature>
<feature type="compositionally biased region" description="Basic residues" evidence="3">
    <location>
        <begin position="249"/>
        <end position="259"/>
    </location>
</feature>
<gene>
    <name evidence="4" type="ORF">BCR38DRAFT_485498</name>
</gene>
<dbReference type="Proteomes" id="UP000193689">
    <property type="component" value="Unassembled WGS sequence"/>
</dbReference>
<feature type="compositionally biased region" description="Gly residues" evidence="3">
    <location>
        <begin position="231"/>
        <end position="248"/>
    </location>
</feature>
<dbReference type="AlphaFoldDB" id="A0A1Y2DYP8"/>
<dbReference type="Pfam" id="PF06320">
    <property type="entry name" value="GCN5L1"/>
    <property type="match status" value="1"/>
</dbReference>
<dbReference type="GeneID" id="63780104"/>
<evidence type="ECO:0000256" key="2">
    <source>
        <dbReference type="ARBA" id="ARBA00019577"/>
    </source>
</evidence>
<reference evidence="4 5" key="1">
    <citation type="submission" date="2016-07" db="EMBL/GenBank/DDBJ databases">
        <title>Pervasive Adenine N6-methylation of Active Genes in Fungi.</title>
        <authorList>
            <consortium name="DOE Joint Genome Institute"/>
            <person name="Mondo S.J."/>
            <person name="Dannebaum R.O."/>
            <person name="Kuo R.C."/>
            <person name="Labutti K."/>
            <person name="Haridas S."/>
            <person name="Kuo A."/>
            <person name="Salamov A."/>
            <person name="Ahrendt S.R."/>
            <person name="Lipzen A."/>
            <person name="Sullivan W."/>
            <person name="Andreopoulos W.B."/>
            <person name="Clum A."/>
            <person name="Lindquist E."/>
            <person name="Daum C."/>
            <person name="Ramamoorthy G.K."/>
            <person name="Gryganskyi A."/>
            <person name="Culley D."/>
            <person name="Magnuson J.K."/>
            <person name="James T.Y."/>
            <person name="O'Malley M.A."/>
            <person name="Stajich J.E."/>
            <person name="Spatafora J.W."/>
            <person name="Visel A."/>
            <person name="Grigoriev I.V."/>
        </authorList>
    </citation>
    <scope>NUCLEOTIDE SEQUENCE [LARGE SCALE GENOMIC DNA]</scope>
    <source>
        <strain evidence="4 5">CBS 129021</strain>
    </source>
</reference>
<protein>
    <recommendedName>
        <fullName evidence="2">Biogenesis of lysosome-related organelles complex 1 subunit 1</fullName>
    </recommendedName>
</protein>
<evidence type="ECO:0000313" key="4">
    <source>
        <dbReference type="EMBL" id="ORY64339.1"/>
    </source>
</evidence>
<dbReference type="OrthoDB" id="20018at2759"/>
<dbReference type="InterPro" id="IPR009395">
    <property type="entry name" value="BLOC1S1"/>
</dbReference>
<feature type="region of interest" description="Disordered" evidence="3">
    <location>
        <begin position="361"/>
        <end position="389"/>
    </location>
</feature>
<accession>A0A1Y2DYP8</accession>
<proteinExistence type="inferred from homology"/>
<dbReference type="EMBL" id="MCFJ01000007">
    <property type="protein sequence ID" value="ORY64339.1"/>
    <property type="molecule type" value="Genomic_DNA"/>
</dbReference>